<keyword evidence="2" id="KW-1185">Reference proteome</keyword>
<reference evidence="1 2" key="1">
    <citation type="submission" date="2017-06" db="EMBL/GenBank/DDBJ databases">
        <authorList>
            <person name="Kim H.J."/>
            <person name="Triplett B.A."/>
        </authorList>
    </citation>
    <scope>NUCLEOTIDE SEQUENCE [LARGE SCALE GENOMIC DNA]</scope>
    <source>
        <strain evidence="1 2">CGMCC 4.5593</strain>
    </source>
</reference>
<dbReference type="Proteomes" id="UP000198362">
    <property type="component" value="Unassembled WGS sequence"/>
</dbReference>
<sequence length="101" mass="11586">MPDLHETSLKDFLTVDGERRESERINGVPASYSAWPRDLLVRWRSALAQLRLTRSVARQQGKQPPSLTAELSWVDDRWFELTVDSDSATAFYLLTPEPAIR</sequence>
<proteinExistence type="predicted"/>
<evidence type="ECO:0000313" key="2">
    <source>
        <dbReference type="Proteomes" id="UP000198362"/>
    </source>
</evidence>
<dbReference type="EMBL" id="FZPH01000010">
    <property type="protein sequence ID" value="SNT57548.1"/>
    <property type="molecule type" value="Genomic_DNA"/>
</dbReference>
<dbReference type="AlphaFoldDB" id="A0A239NT05"/>
<organism evidence="1 2">
    <name type="scientific">Asanoa hainanensis</name>
    <dbReference type="NCBI Taxonomy" id="560556"/>
    <lineage>
        <taxon>Bacteria</taxon>
        <taxon>Bacillati</taxon>
        <taxon>Actinomycetota</taxon>
        <taxon>Actinomycetes</taxon>
        <taxon>Micromonosporales</taxon>
        <taxon>Micromonosporaceae</taxon>
        <taxon>Asanoa</taxon>
    </lineage>
</organism>
<accession>A0A239NT05</accession>
<gene>
    <name evidence="1" type="ORF">SAMN05421812_110156</name>
</gene>
<evidence type="ECO:0000313" key="1">
    <source>
        <dbReference type="EMBL" id="SNT57548.1"/>
    </source>
</evidence>
<protein>
    <submittedName>
        <fullName evidence="1">Uncharacterized protein</fullName>
    </submittedName>
</protein>
<name>A0A239NT05_9ACTN</name>